<evidence type="ECO:0000313" key="5">
    <source>
        <dbReference type="EnsemblProtists" id="EKX34667"/>
    </source>
</evidence>
<dbReference type="SMART" id="SM00360">
    <property type="entry name" value="RRM"/>
    <property type="match status" value="1"/>
</dbReference>
<dbReference type="OrthoDB" id="439808at2759"/>
<evidence type="ECO:0000256" key="1">
    <source>
        <dbReference type="ARBA" id="ARBA00022884"/>
    </source>
</evidence>
<dbReference type="InterPro" id="IPR035979">
    <property type="entry name" value="RBD_domain_sf"/>
</dbReference>
<name>L1IF02_GUITC</name>
<dbReference type="GeneID" id="17291376"/>
<dbReference type="KEGG" id="gtt:GUITHDRAFT_119213"/>
<dbReference type="PROSITE" id="PS50102">
    <property type="entry name" value="RRM"/>
    <property type="match status" value="1"/>
</dbReference>
<dbReference type="Pfam" id="PF00076">
    <property type="entry name" value="RRM_1"/>
    <property type="match status" value="1"/>
</dbReference>
<dbReference type="HOGENOM" id="CLU_1263621_0_0_1"/>
<dbReference type="AlphaFoldDB" id="L1IF02"/>
<protein>
    <recommendedName>
        <fullName evidence="3">RRM domain-containing protein</fullName>
    </recommendedName>
</protein>
<sequence>MQKSLRQERNSGLLKMKAVSYDSEQSIEDPYDEFATVDFTWVESQSGKVPFDCKYTTCGKCGAVYVINPADLGSDGQKVQCSVCNNKWFQSAARLAEAPAGSTFRAFPVSNWQKQDQANSQGGEKKFRHDRKGAFTLFVGNLPFRISEAELQALFEKHGEVVSVSLIHDQESGRPRGFGFVDYDNEQSAKDAVSNLNGMPLDGREISVSISEDKFAANR</sequence>
<dbReference type="InterPro" id="IPR052462">
    <property type="entry name" value="SLIRP/GR-RBP-like"/>
</dbReference>
<dbReference type="GO" id="GO:0003723">
    <property type="term" value="F:RNA binding"/>
    <property type="evidence" value="ECO:0007669"/>
    <property type="project" value="UniProtKB-UniRule"/>
</dbReference>
<dbReference type="InterPro" id="IPR000504">
    <property type="entry name" value="RRM_dom"/>
</dbReference>
<dbReference type="InterPro" id="IPR011723">
    <property type="entry name" value="Znf/thioredoxin_put"/>
</dbReference>
<organism evidence="4">
    <name type="scientific">Guillardia theta (strain CCMP2712)</name>
    <name type="common">Cryptophyte</name>
    <dbReference type="NCBI Taxonomy" id="905079"/>
    <lineage>
        <taxon>Eukaryota</taxon>
        <taxon>Cryptophyceae</taxon>
        <taxon>Pyrenomonadales</taxon>
        <taxon>Geminigeraceae</taxon>
        <taxon>Guillardia</taxon>
    </lineage>
</organism>
<dbReference type="PaxDb" id="55529-EKX34667"/>
<proteinExistence type="predicted"/>
<evidence type="ECO:0000313" key="4">
    <source>
        <dbReference type="EMBL" id="EKX34667.1"/>
    </source>
</evidence>
<dbReference type="EnsemblProtists" id="EKX34667">
    <property type="protein sequence ID" value="EKX34667"/>
    <property type="gene ID" value="GUITHDRAFT_119213"/>
</dbReference>
<dbReference type="Pfam" id="PF13717">
    <property type="entry name" value="Zn_ribbon_4"/>
    <property type="match status" value="1"/>
</dbReference>
<dbReference type="RefSeq" id="XP_005821647.1">
    <property type="nucleotide sequence ID" value="XM_005821590.1"/>
</dbReference>
<reference evidence="5" key="3">
    <citation type="submission" date="2016-03" db="UniProtKB">
        <authorList>
            <consortium name="EnsemblProtists"/>
        </authorList>
    </citation>
    <scope>IDENTIFICATION</scope>
</reference>
<dbReference type="OMA" id="IAFECHE"/>
<evidence type="ECO:0000259" key="3">
    <source>
        <dbReference type="PROSITE" id="PS50102"/>
    </source>
</evidence>
<keyword evidence="6" id="KW-1185">Reference proteome</keyword>
<evidence type="ECO:0000313" key="6">
    <source>
        <dbReference type="Proteomes" id="UP000011087"/>
    </source>
</evidence>
<dbReference type="STRING" id="905079.L1IF02"/>
<dbReference type="eggNOG" id="KOG0118">
    <property type="taxonomic scope" value="Eukaryota"/>
</dbReference>
<gene>
    <name evidence="4" type="ORF">GUITHDRAFT_119213</name>
</gene>
<accession>L1IF02</accession>
<dbReference type="SUPFAM" id="SSF54928">
    <property type="entry name" value="RNA-binding domain, RBD"/>
    <property type="match status" value="1"/>
</dbReference>
<dbReference type="NCBIfam" id="TIGR02098">
    <property type="entry name" value="MJ0042_CXXC"/>
    <property type="match status" value="1"/>
</dbReference>
<dbReference type="PANTHER" id="PTHR48027">
    <property type="entry name" value="HETEROGENEOUS NUCLEAR RIBONUCLEOPROTEIN 87F-RELATED"/>
    <property type="match status" value="1"/>
</dbReference>
<dbReference type="Gene3D" id="3.30.70.330">
    <property type="match status" value="1"/>
</dbReference>
<dbReference type="EMBL" id="JH993105">
    <property type="protein sequence ID" value="EKX34667.1"/>
    <property type="molecule type" value="Genomic_DNA"/>
</dbReference>
<feature type="domain" description="RRM" evidence="3">
    <location>
        <begin position="135"/>
        <end position="213"/>
    </location>
</feature>
<keyword evidence="1 2" id="KW-0694">RNA-binding</keyword>
<dbReference type="Proteomes" id="UP000011087">
    <property type="component" value="Unassembled WGS sequence"/>
</dbReference>
<dbReference type="InterPro" id="IPR012677">
    <property type="entry name" value="Nucleotide-bd_a/b_plait_sf"/>
</dbReference>
<evidence type="ECO:0000256" key="2">
    <source>
        <dbReference type="PROSITE-ProRule" id="PRU00176"/>
    </source>
</evidence>
<reference evidence="4 6" key="1">
    <citation type="journal article" date="2012" name="Nature">
        <title>Algal genomes reveal evolutionary mosaicism and the fate of nucleomorphs.</title>
        <authorList>
            <consortium name="DOE Joint Genome Institute"/>
            <person name="Curtis B.A."/>
            <person name="Tanifuji G."/>
            <person name="Burki F."/>
            <person name="Gruber A."/>
            <person name="Irimia M."/>
            <person name="Maruyama S."/>
            <person name="Arias M.C."/>
            <person name="Ball S.G."/>
            <person name="Gile G.H."/>
            <person name="Hirakawa Y."/>
            <person name="Hopkins J.F."/>
            <person name="Kuo A."/>
            <person name="Rensing S.A."/>
            <person name="Schmutz J."/>
            <person name="Symeonidi A."/>
            <person name="Elias M."/>
            <person name="Eveleigh R.J."/>
            <person name="Herman E.K."/>
            <person name="Klute M.J."/>
            <person name="Nakayama T."/>
            <person name="Obornik M."/>
            <person name="Reyes-Prieto A."/>
            <person name="Armbrust E.V."/>
            <person name="Aves S.J."/>
            <person name="Beiko R.G."/>
            <person name="Coutinho P."/>
            <person name="Dacks J.B."/>
            <person name="Durnford D.G."/>
            <person name="Fast N.M."/>
            <person name="Green B.R."/>
            <person name="Grisdale C.J."/>
            <person name="Hempel F."/>
            <person name="Henrissat B."/>
            <person name="Hoppner M.P."/>
            <person name="Ishida K."/>
            <person name="Kim E."/>
            <person name="Koreny L."/>
            <person name="Kroth P.G."/>
            <person name="Liu Y."/>
            <person name="Malik S.B."/>
            <person name="Maier U.G."/>
            <person name="McRose D."/>
            <person name="Mock T."/>
            <person name="Neilson J.A."/>
            <person name="Onodera N.T."/>
            <person name="Poole A.M."/>
            <person name="Pritham E.J."/>
            <person name="Richards T.A."/>
            <person name="Rocap G."/>
            <person name="Roy S.W."/>
            <person name="Sarai C."/>
            <person name="Schaack S."/>
            <person name="Shirato S."/>
            <person name="Slamovits C.H."/>
            <person name="Spencer D.F."/>
            <person name="Suzuki S."/>
            <person name="Worden A.Z."/>
            <person name="Zauner S."/>
            <person name="Barry K."/>
            <person name="Bell C."/>
            <person name="Bharti A.K."/>
            <person name="Crow J.A."/>
            <person name="Grimwood J."/>
            <person name="Kramer R."/>
            <person name="Lindquist E."/>
            <person name="Lucas S."/>
            <person name="Salamov A."/>
            <person name="McFadden G.I."/>
            <person name="Lane C.E."/>
            <person name="Keeling P.J."/>
            <person name="Gray M.W."/>
            <person name="Grigoriev I.V."/>
            <person name="Archibald J.M."/>
        </authorList>
    </citation>
    <scope>NUCLEOTIDE SEQUENCE</scope>
    <source>
        <strain evidence="4 6">CCMP2712</strain>
    </source>
</reference>
<reference evidence="6" key="2">
    <citation type="submission" date="2012-11" db="EMBL/GenBank/DDBJ databases">
        <authorList>
            <person name="Kuo A."/>
            <person name="Curtis B.A."/>
            <person name="Tanifuji G."/>
            <person name="Burki F."/>
            <person name="Gruber A."/>
            <person name="Irimia M."/>
            <person name="Maruyama S."/>
            <person name="Arias M.C."/>
            <person name="Ball S.G."/>
            <person name="Gile G.H."/>
            <person name="Hirakawa Y."/>
            <person name="Hopkins J.F."/>
            <person name="Rensing S.A."/>
            <person name="Schmutz J."/>
            <person name="Symeonidi A."/>
            <person name="Elias M."/>
            <person name="Eveleigh R.J."/>
            <person name="Herman E.K."/>
            <person name="Klute M.J."/>
            <person name="Nakayama T."/>
            <person name="Obornik M."/>
            <person name="Reyes-Prieto A."/>
            <person name="Armbrust E.V."/>
            <person name="Aves S.J."/>
            <person name="Beiko R.G."/>
            <person name="Coutinho P."/>
            <person name="Dacks J.B."/>
            <person name="Durnford D.G."/>
            <person name="Fast N.M."/>
            <person name="Green B.R."/>
            <person name="Grisdale C."/>
            <person name="Hempe F."/>
            <person name="Henrissat B."/>
            <person name="Hoppner M.P."/>
            <person name="Ishida K.-I."/>
            <person name="Kim E."/>
            <person name="Koreny L."/>
            <person name="Kroth P.G."/>
            <person name="Liu Y."/>
            <person name="Malik S.-B."/>
            <person name="Maier U.G."/>
            <person name="McRose D."/>
            <person name="Mock T."/>
            <person name="Neilson J.A."/>
            <person name="Onodera N.T."/>
            <person name="Poole A.M."/>
            <person name="Pritham E.J."/>
            <person name="Richards T.A."/>
            <person name="Rocap G."/>
            <person name="Roy S.W."/>
            <person name="Sarai C."/>
            <person name="Schaack S."/>
            <person name="Shirato S."/>
            <person name="Slamovits C.H."/>
            <person name="Spencer D.F."/>
            <person name="Suzuki S."/>
            <person name="Worden A.Z."/>
            <person name="Zauner S."/>
            <person name="Barry K."/>
            <person name="Bell C."/>
            <person name="Bharti A.K."/>
            <person name="Crow J.A."/>
            <person name="Grimwood J."/>
            <person name="Kramer R."/>
            <person name="Lindquist E."/>
            <person name="Lucas S."/>
            <person name="Salamov A."/>
            <person name="McFadden G.I."/>
            <person name="Lane C.E."/>
            <person name="Keeling P.J."/>
            <person name="Gray M.W."/>
            <person name="Grigoriev I.V."/>
            <person name="Archibald J.M."/>
        </authorList>
    </citation>
    <scope>NUCLEOTIDE SEQUENCE</scope>
    <source>
        <strain evidence="6">CCMP2712</strain>
    </source>
</reference>